<dbReference type="OrthoDB" id="894278at2"/>
<evidence type="ECO:0000313" key="2">
    <source>
        <dbReference type="EMBL" id="TDE16742.1"/>
    </source>
</evidence>
<evidence type="ECO:0000313" key="3">
    <source>
        <dbReference type="Proteomes" id="UP000294850"/>
    </source>
</evidence>
<keyword evidence="1" id="KW-0472">Membrane</keyword>
<feature type="transmembrane region" description="Helical" evidence="1">
    <location>
        <begin position="104"/>
        <end position="122"/>
    </location>
</feature>
<dbReference type="EMBL" id="SMFL01000003">
    <property type="protein sequence ID" value="TDE16742.1"/>
    <property type="molecule type" value="Genomic_DNA"/>
</dbReference>
<feature type="transmembrane region" description="Helical" evidence="1">
    <location>
        <begin position="12"/>
        <end position="31"/>
    </location>
</feature>
<name>A0A4R5DQS8_9BACT</name>
<feature type="transmembrane region" description="Helical" evidence="1">
    <location>
        <begin position="61"/>
        <end position="84"/>
    </location>
</feature>
<keyword evidence="3" id="KW-1185">Reference proteome</keyword>
<gene>
    <name evidence="2" type="ORF">E0F88_10985</name>
</gene>
<comment type="caution">
    <text evidence="2">The sequence shown here is derived from an EMBL/GenBank/DDBJ whole genome shotgun (WGS) entry which is preliminary data.</text>
</comment>
<proteinExistence type="predicted"/>
<feature type="transmembrane region" description="Helical" evidence="1">
    <location>
        <begin position="128"/>
        <end position="150"/>
    </location>
</feature>
<reference evidence="2 3" key="1">
    <citation type="submission" date="2019-03" db="EMBL/GenBank/DDBJ databases">
        <title>Dyadobacter AR-3-6 sp. nov., isolated from arctic soil.</title>
        <authorList>
            <person name="Chaudhary D.K."/>
        </authorList>
    </citation>
    <scope>NUCLEOTIDE SEQUENCE [LARGE SCALE GENOMIC DNA]</scope>
    <source>
        <strain evidence="2 3">AR-3-6</strain>
    </source>
</reference>
<dbReference type="RefSeq" id="WP_131958274.1">
    <property type="nucleotide sequence ID" value="NZ_SMFL01000003.1"/>
</dbReference>
<dbReference type="Proteomes" id="UP000294850">
    <property type="component" value="Unassembled WGS sequence"/>
</dbReference>
<sequence>MKTKYLLPSRLRILGWILVLICTPLGVWYLAAENSFPFHLVINIPWPFEGNNEMLPIKDGLLYLSIVDEVLALGALFGFFVVGFTKQLIEDERIALLRLEALQWGIYANYLLLALSVIFVHGPSFITVITYNMFTPLIIFVLRFYWLLFISPAMEAKRERSLV</sequence>
<keyword evidence="1" id="KW-0812">Transmembrane</keyword>
<evidence type="ECO:0000256" key="1">
    <source>
        <dbReference type="SAM" id="Phobius"/>
    </source>
</evidence>
<accession>A0A4R5DQS8</accession>
<keyword evidence="1" id="KW-1133">Transmembrane helix</keyword>
<protein>
    <submittedName>
        <fullName evidence="2">Uncharacterized protein</fullName>
    </submittedName>
</protein>
<dbReference type="AlphaFoldDB" id="A0A4R5DQS8"/>
<organism evidence="2 3">
    <name type="scientific">Dyadobacter psychrotolerans</name>
    <dbReference type="NCBI Taxonomy" id="2541721"/>
    <lineage>
        <taxon>Bacteria</taxon>
        <taxon>Pseudomonadati</taxon>
        <taxon>Bacteroidota</taxon>
        <taxon>Cytophagia</taxon>
        <taxon>Cytophagales</taxon>
        <taxon>Spirosomataceae</taxon>
        <taxon>Dyadobacter</taxon>
    </lineage>
</organism>